<feature type="non-terminal residue" evidence="2">
    <location>
        <position position="1"/>
    </location>
</feature>
<gene>
    <name evidence="2" type="ORF">PCOR1329_LOCUS5778</name>
</gene>
<evidence type="ECO:0000313" key="2">
    <source>
        <dbReference type="EMBL" id="CAK0796383.1"/>
    </source>
</evidence>
<proteinExistence type="predicted"/>
<accession>A0ABN9PWE0</accession>
<sequence>RAAAGRRLAPPWPRNPAAAWAPSAPAASSTAQAGARSFAEKARKSVYRPFESIKPAHKQAKENSPEILMQAQMYTPEALQSEALVRNCFRMVAYGLASPDLLDRYGARAAELSAGMKPSQFSVLLNSFARAEHRHEQMLRSFTRRMPPRLPRFVPKDISQVCHAYSKLRERDEAHRSAPTISRKLNAWKELEHHQHLQPDFRRHSSSQAGVAAALHGGACEHGDVDLAELYRLGECLCRGSGQTTFGGRGTGKGKGKEFQQMTKQFRAFIARIVPITWAESCSMPWAAVYEEPPTEPTAVKEFKTRIYKRMDSLASLATAAREADKANDGIIAELACLKFMVQSTDKMTFKLTVNGLELECHFSVFQSHTIKGMVSTCHMGLGQAWALRPRHSQRRLLLQGIPPTQPFMPFTAEEDPALQGPPSVTDLKGKTVIDVKESQSSQMTPSQVAEAVRAIEKAHRATGSEPASHAASSAAGGVSNGQAMAAPLGPDTASPPRKQARGTA</sequence>
<dbReference type="Proteomes" id="UP001189429">
    <property type="component" value="Unassembled WGS sequence"/>
</dbReference>
<feature type="region of interest" description="Disordered" evidence="1">
    <location>
        <begin position="1"/>
        <end position="37"/>
    </location>
</feature>
<name>A0ABN9PWE0_9DINO</name>
<evidence type="ECO:0000256" key="1">
    <source>
        <dbReference type="SAM" id="MobiDB-lite"/>
    </source>
</evidence>
<feature type="compositionally biased region" description="Low complexity" evidence="1">
    <location>
        <begin position="464"/>
        <end position="484"/>
    </location>
</feature>
<organism evidence="2 3">
    <name type="scientific">Prorocentrum cordatum</name>
    <dbReference type="NCBI Taxonomy" id="2364126"/>
    <lineage>
        <taxon>Eukaryota</taxon>
        <taxon>Sar</taxon>
        <taxon>Alveolata</taxon>
        <taxon>Dinophyceae</taxon>
        <taxon>Prorocentrales</taxon>
        <taxon>Prorocentraceae</taxon>
        <taxon>Prorocentrum</taxon>
    </lineage>
</organism>
<protein>
    <submittedName>
        <fullName evidence="2">Uncharacterized protein</fullName>
    </submittedName>
</protein>
<evidence type="ECO:0000313" key="3">
    <source>
        <dbReference type="Proteomes" id="UP001189429"/>
    </source>
</evidence>
<dbReference type="EMBL" id="CAUYUJ010001536">
    <property type="protein sequence ID" value="CAK0796383.1"/>
    <property type="molecule type" value="Genomic_DNA"/>
</dbReference>
<keyword evidence="3" id="KW-1185">Reference proteome</keyword>
<reference evidence="2" key="1">
    <citation type="submission" date="2023-10" db="EMBL/GenBank/DDBJ databases">
        <authorList>
            <person name="Chen Y."/>
            <person name="Shah S."/>
            <person name="Dougan E. K."/>
            <person name="Thang M."/>
            <person name="Chan C."/>
        </authorList>
    </citation>
    <scope>NUCLEOTIDE SEQUENCE [LARGE SCALE GENOMIC DNA]</scope>
</reference>
<feature type="compositionally biased region" description="Low complexity" evidence="1">
    <location>
        <begin position="15"/>
        <end position="37"/>
    </location>
</feature>
<comment type="caution">
    <text evidence="2">The sequence shown here is derived from an EMBL/GenBank/DDBJ whole genome shotgun (WGS) entry which is preliminary data.</text>
</comment>
<feature type="region of interest" description="Disordered" evidence="1">
    <location>
        <begin position="456"/>
        <end position="505"/>
    </location>
</feature>